<feature type="transmembrane region" description="Helical" evidence="5">
    <location>
        <begin position="177"/>
        <end position="198"/>
    </location>
</feature>
<dbReference type="SUPFAM" id="SSF103473">
    <property type="entry name" value="MFS general substrate transporter"/>
    <property type="match status" value="1"/>
</dbReference>
<feature type="transmembrane region" description="Helical" evidence="5">
    <location>
        <begin position="115"/>
        <end position="137"/>
    </location>
</feature>
<dbReference type="OrthoDB" id="9812221at2"/>
<evidence type="ECO:0000256" key="5">
    <source>
        <dbReference type="SAM" id="Phobius"/>
    </source>
</evidence>
<evidence type="ECO:0000313" key="8">
    <source>
        <dbReference type="Proteomes" id="UP000219285"/>
    </source>
</evidence>
<dbReference type="KEGG" id="apel:CA267_004505"/>
<dbReference type="PANTHER" id="PTHR23501:SF1">
    <property type="entry name" value="TRANSPORT PROTEIN HSRA-RELATED"/>
    <property type="match status" value="1"/>
</dbReference>
<dbReference type="AlphaFoldDB" id="A0A6M4MJA7"/>
<name>A0A6M4MJA7_9ALTE</name>
<feature type="transmembrane region" description="Helical" evidence="5">
    <location>
        <begin position="23"/>
        <end position="45"/>
    </location>
</feature>
<dbReference type="GO" id="GO:0022857">
    <property type="term" value="F:transmembrane transporter activity"/>
    <property type="evidence" value="ECO:0007669"/>
    <property type="project" value="InterPro"/>
</dbReference>
<reference evidence="7 8" key="2">
    <citation type="submission" date="2020-04" db="EMBL/GenBank/DDBJ databases">
        <title>Complete genome sequence of Alteromonas pelagimontana 5.12T.</title>
        <authorList>
            <person name="Sinha R.K."/>
            <person name="Krishnan K.P."/>
            <person name="Kurian J.P."/>
        </authorList>
    </citation>
    <scope>NUCLEOTIDE SEQUENCE [LARGE SCALE GENOMIC DNA]</scope>
    <source>
        <strain evidence="7 8">5.12</strain>
    </source>
</reference>
<dbReference type="Gene3D" id="1.20.1250.20">
    <property type="entry name" value="MFS general substrate transporter like domains"/>
    <property type="match status" value="1"/>
</dbReference>
<accession>A0A6M4MJA7</accession>
<evidence type="ECO:0000256" key="1">
    <source>
        <dbReference type="ARBA" id="ARBA00004141"/>
    </source>
</evidence>
<reference evidence="8" key="1">
    <citation type="submission" date="2014-12" db="EMBL/GenBank/DDBJ databases">
        <title>Complete genome sequence of a multi-drug resistant Klebsiella pneumoniae.</title>
        <authorList>
            <person name="Hua X."/>
            <person name="Chen Q."/>
            <person name="Li X."/>
            <person name="Feng Y."/>
            <person name="Ruan Z."/>
            <person name="Yu Y."/>
        </authorList>
    </citation>
    <scope>NUCLEOTIDE SEQUENCE [LARGE SCALE GENOMIC DNA]</scope>
    <source>
        <strain evidence="8">5.12</strain>
    </source>
</reference>
<gene>
    <name evidence="7" type="ORF">CA267_004505</name>
</gene>
<comment type="subcellular location">
    <subcellularLocation>
        <location evidence="1">Membrane</location>
        <topology evidence="1">Multi-pass membrane protein</topology>
    </subcellularLocation>
</comment>
<protein>
    <submittedName>
        <fullName evidence="7">MFS transporter</fullName>
    </submittedName>
</protein>
<keyword evidence="2 5" id="KW-0812">Transmembrane</keyword>
<keyword evidence="3 5" id="KW-1133">Transmembrane helix</keyword>
<feature type="transmembrane region" description="Helical" evidence="5">
    <location>
        <begin position="82"/>
        <end position="103"/>
    </location>
</feature>
<feature type="transmembrane region" description="Helical" evidence="5">
    <location>
        <begin position="381"/>
        <end position="400"/>
    </location>
</feature>
<evidence type="ECO:0000313" key="7">
    <source>
        <dbReference type="EMBL" id="QJR82735.1"/>
    </source>
</evidence>
<dbReference type="InterPro" id="IPR036259">
    <property type="entry name" value="MFS_trans_sf"/>
</dbReference>
<feature type="transmembrane region" description="Helical" evidence="5">
    <location>
        <begin position="305"/>
        <end position="326"/>
    </location>
</feature>
<evidence type="ECO:0000256" key="4">
    <source>
        <dbReference type="ARBA" id="ARBA00023136"/>
    </source>
</evidence>
<feature type="transmembrane region" description="Helical" evidence="5">
    <location>
        <begin position="270"/>
        <end position="293"/>
    </location>
</feature>
<dbReference type="InterPro" id="IPR020846">
    <property type="entry name" value="MFS_dom"/>
</dbReference>
<keyword evidence="8" id="KW-1185">Reference proteome</keyword>
<evidence type="ECO:0000259" key="6">
    <source>
        <dbReference type="PROSITE" id="PS50850"/>
    </source>
</evidence>
<dbReference type="GO" id="GO:0005886">
    <property type="term" value="C:plasma membrane"/>
    <property type="evidence" value="ECO:0007669"/>
    <property type="project" value="TreeGrafter"/>
</dbReference>
<dbReference type="Gene3D" id="1.20.1720.10">
    <property type="entry name" value="Multidrug resistance protein D"/>
    <property type="match status" value="1"/>
</dbReference>
<sequence>MEILDATIITTALPAIAKDFNVAAAHLSVGVSAYLVAVTLFIPISGWAADRYGARRIFSLAIIIFILSSILCASSTSLPQFTAARVLQGIGGAMMVPVGRLVVIRHLPKDKLVKAMAILTWPALGAPLIGPVLGGWIAENWSWPWIFLINVPLGLIALVFTRLLLTSEKGEPQKFDIKGFLLSGFGFGLFMTGLEIFSSRPENLTLPIVFTLLGLLFLIITVRHIQTAENPLFSLNALKIRTFRFTIFGGSVIRVALSSAPFLIPLMLQLGLGYSAVEAGTLLLWLFGGNLIVKPATTWLMNQFGFKHILIVNGALIAAGFAALALCSTTTPAWALATILFISGMNRSMHLTVLNTISFADIPQAQMRDANTFGAVVMQMTRGLGITVGALALAFGTWLLNGNTANPSVAEFQVTMWVMAFIALLSIIDSVSLPADAGETVLKKRRRANATDM</sequence>
<feature type="transmembrane region" description="Helical" evidence="5">
    <location>
        <begin position="143"/>
        <end position="165"/>
    </location>
</feature>
<keyword evidence="4 5" id="KW-0472">Membrane</keyword>
<feature type="domain" description="Major facilitator superfamily (MFS) profile" evidence="6">
    <location>
        <begin position="1"/>
        <end position="438"/>
    </location>
</feature>
<organism evidence="7 8">
    <name type="scientific">Alteromonas pelagimontana</name>
    <dbReference type="NCBI Taxonomy" id="1858656"/>
    <lineage>
        <taxon>Bacteria</taxon>
        <taxon>Pseudomonadati</taxon>
        <taxon>Pseudomonadota</taxon>
        <taxon>Gammaproteobacteria</taxon>
        <taxon>Alteromonadales</taxon>
        <taxon>Alteromonadaceae</taxon>
        <taxon>Alteromonas/Salinimonas group</taxon>
        <taxon>Alteromonas</taxon>
    </lineage>
</organism>
<dbReference type="PANTHER" id="PTHR23501">
    <property type="entry name" value="MAJOR FACILITATOR SUPERFAMILY"/>
    <property type="match status" value="1"/>
</dbReference>
<evidence type="ECO:0000256" key="3">
    <source>
        <dbReference type="ARBA" id="ARBA00022989"/>
    </source>
</evidence>
<feature type="transmembrane region" description="Helical" evidence="5">
    <location>
        <begin position="204"/>
        <end position="222"/>
    </location>
</feature>
<dbReference type="RefSeq" id="WP_097349183.1">
    <property type="nucleotide sequence ID" value="NZ_CP052766.1"/>
</dbReference>
<feature type="transmembrane region" description="Helical" evidence="5">
    <location>
        <begin position="243"/>
        <end position="264"/>
    </location>
</feature>
<dbReference type="Proteomes" id="UP000219285">
    <property type="component" value="Chromosome"/>
</dbReference>
<feature type="transmembrane region" description="Helical" evidence="5">
    <location>
        <begin position="332"/>
        <end position="360"/>
    </location>
</feature>
<dbReference type="Pfam" id="PF07690">
    <property type="entry name" value="MFS_1"/>
    <property type="match status" value="1"/>
</dbReference>
<proteinExistence type="predicted"/>
<dbReference type="PROSITE" id="PS50850">
    <property type="entry name" value="MFS"/>
    <property type="match status" value="1"/>
</dbReference>
<feature type="transmembrane region" description="Helical" evidence="5">
    <location>
        <begin position="57"/>
        <end position="76"/>
    </location>
</feature>
<dbReference type="EMBL" id="CP052766">
    <property type="protein sequence ID" value="QJR82735.1"/>
    <property type="molecule type" value="Genomic_DNA"/>
</dbReference>
<dbReference type="InterPro" id="IPR011701">
    <property type="entry name" value="MFS"/>
</dbReference>
<feature type="transmembrane region" description="Helical" evidence="5">
    <location>
        <begin position="412"/>
        <end position="437"/>
    </location>
</feature>
<evidence type="ECO:0000256" key="2">
    <source>
        <dbReference type="ARBA" id="ARBA00022692"/>
    </source>
</evidence>